<dbReference type="InterPro" id="IPR029068">
    <property type="entry name" value="Glyas_Bleomycin-R_OHBP_Dase"/>
</dbReference>
<dbReference type="SUPFAM" id="SSF54593">
    <property type="entry name" value="Glyoxalase/Bleomycin resistance protein/Dihydroxybiphenyl dioxygenase"/>
    <property type="match status" value="1"/>
</dbReference>
<dbReference type="OrthoDB" id="9795306at2"/>
<dbReference type="PANTHER" id="PTHR33990:SF1">
    <property type="entry name" value="PROTEIN YJDN"/>
    <property type="match status" value="1"/>
</dbReference>
<name>A0A5S5C7Y1_9BACL</name>
<gene>
    <name evidence="2" type="ORF">BCM02_105136</name>
</gene>
<dbReference type="Gene3D" id="3.10.180.10">
    <property type="entry name" value="2,3-Dihydroxybiphenyl 1,2-Dioxygenase, domain 1"/>
    <property type="match status" value="1"/>
</dbReference>
<keyword evidence="3" id="KW-1185">Reference proteome</keyword>
<evidence type="ECO:0000313" key="2">
    <source>
        <dbReference type="EMBL" id="TYP74592.1"/>
    </source>
</evidence>
<accession>A0A5S5C7Y1</accession>
<evidence type="ECO:0000313" key="3">
    <source>
        <dbReference type="Proteomes" id="UP000323257"/>
    </source>
</evidence>
<dbReference type="Pfam" id="PF06983">
    <property type="entry name" value="3-dmu-9_3-mt"/>
    <property type="match status" value="1"/>
</dbReference>
<protein>
    <submittedName>
        <fullName evidence="2">PhnB protein</fullName>
    </submittedName>
</protein>
<dbReference type="RefSeq" id="WP_148929844.1">
    <property type="nucleotide sequence ID" value="NZ_VNHS01000005.1"/>
</dbReference>
<comment type="caution">
    <text evidence="2">The sequence shown here is derived from an EMBL/GenBank/DDBJ whole genome shotgun (WGS) entry which is preliminary data.</text>
</comment>
<dbReference type="Proteomes" id="UP000323257">
    <property type="component" value="Unassembled WGS sequence"/>
</dbReference>
<dbReference type="CDD" id="cd06588">
    <property type="entry name" value="PhnB_like"/>
    <property type="match status" value="1"/>
</dbReference>
<proteinExistence type="predicted"/>
<dbReference type="InterPro" id="IPR028973">
    <property type="entry name" value="PhnB-like"/>
</dbReference>
<dbReference type="PANTHER" id="PTHR33990">
    <property type="entry name" value="PROTEIN YJDN-RELATED"/>
    <property type="match status" value="1"/>
</dbReference>
<dbReference type="AlphaFoldDB" id="A0A5S5C7Y1"/>
<sequence>MSIKLNPYLNFDGNTKEAVYFYEKALGGKVMGIMLFSDMPENPDHPLTDDMKDRVMHAHLKVGDFDLMFSDTFPGMPFQAGGDTVQIAIHPAEEAQARAIFAALEDGGQVVMPLQPTEWSPLYGIVKDKFGVTFQVNMPAEEPCVE</sequence>
<organism evidence="2 3">
    <name type="scientific">Paenibacillus methanolicus</name>
    <dbReference type="NCBI Taxonomy" id="582686"/>
    <lineage>
        <taxon>Bacteria</taxon>
        <taxon>Bacillati</taxon>
        <taxon>Bacillota</taxon>
        <taxon>Bacilli</taxon>
        <taxon>Bacillales</taxon>
        <taxon>Paenibacillaceae</taxon>
        <taxon>Paenibacillus</taxon>
    </lineage>
</organism>
<reference evidence="2 3" key="1">
    <citation type="submission" date="2019-07" db="EMBL/GenBank/DDBJ databases">
        <title>Genomic Encyclopedia of Type Strains, Phase III (KMG-III): the genomes of soil and plant-associated and newly described type strains.</title>
        <authorList>
            <person name="Whitman W."/>
        </authorList>
    </citation>
    <scope>NUCLEOTIDE SEQUENCE [LARGE SCALE GENOMIC DNA]</scope>
    <source>
        <strain evidence="2 3">BL24</strain>
    </source>
</reference>
<feature type="domain" description="PhnB-like" evidence="1">
    <location>
        <begin position="4"/>
        <end position="136"/>
    </location>
</feature>
<evidence type="ECO:0000259" key="1">
    <source>
        <dbReference type="Pfam" id="PF06983"/>
    </source>
</evidence>
<dbReference type="EMBL" id="VNHS01000005">
    <property type="protein sequence ID" value="TYP74592.1"/>
    <property type="molecule type" value="Genomic_DNA"/>
</dbReference>